<dbReference type="PROSITE" id="PS50842">
    <property type="entry name" value="EXPANSIN_EG45"/>
    <property type="match status" value="1"/>
</dbReference>
<dbReference type="SMART" id="SM00837">
    <property type="entry name" value="DPBB_1"/>
    <property type="match status" value="1"/>
</dbReference>
<comment type="function">
    <text evidence="7">Causes loosening and extension of plant cell walls by disrupting non-covalent bonding between cellulose microfibrils and matrix glucans. No enzymatic activity has been found.</text>
</comment>
<dbReference type="InterPro" id="IPR036749">
    <property type="entry name" value="Expansin_CBD_sf"/>
</dbReference>
<dbReference type="GO" id="GO:0009664">
    <property type="term" value="P:plant-type cell wall organization"/>
    <property type="evidence" value="ECO:0007669"/>
    <property type="project" value="InterPro"/>
</dbReference>
<comment type="subcellular location">
    <subcellularLocation>
        <location evidence="7">Secreted</location>
        <location evidence="7">Cell wall</location>
    </subcellularLocation>
    <subcellularLocation>
        <location evidence="7">Membrane</location>
        <topology evidence="7">Peripheral membrane protein</topology>
    </subcellularLocation>
</comment>
<evidence type="ECO:0000256" key="5">
    <source>
        <dbReference type="ARBA" id="ARBA00023136"/>
    </source>
</evidence>
<keyword evidence="3 7" id="KW-0964">Secreted</keyword>
<dbReference type="GO" id="GO:0009653">
    <property type="term" value="P:anatomical structure morphogenesis"/>
    <property type="evidence" value="ECO:0007669"/>
    <property type="project" value="UniProtKB-ARBA"/>
</dbReference>
<dbReference type="InterPro" id="IPR007117">
    <property type="entry name" value="Expansin_CBD"/>
</dbReference>
<sequence>MTTTTVMLVLVSFLVLCCFTISNCGFSPSGWNSAHATFYGGIDASGTNGGACGYGNIFSATGYGTDTTALSTALFNNGASCGECYKITCDYRTDPKWCLKGKSVIVTATNFCPPNLSLSPNNGGWCNPPLKHFDMSQPAWEKIAIYRGGIVPVFYQRVPCARQGGVRFTMNGNNYFELVLITNVGGAGSIKSVYIKGSKTGWMAMTRNWGENWQSNEYLNGQSLSFKVTTTDGVTRLFRGVVPANWAFGQTFPTRVQF</sequence>
<accession>A0A445K3I1</accession>
<dbReference type="Gene3D" id="2.60.40.760">
    <property type="entry name" value="Expansin, cellulose-binding-like domain"/>
    <property type="match status" value="1"/>
</dbReference>
<feature type="domain" description="Expansin-like EG45" evidence="8">
    <location>
        <begin position="49"/>
        <end position="165"/>
    </location>
</feature>
<dbReference type="PROSITE" id="PS50843">
    <property type="entry name" value="EXPANSIN_CBD"/>
    <property type="match status" value="1"/>
</dbReference>
<reference evidence="10 11" key="1">
    <citation type="submission" date="2018-09" db="EMBL/GenBank/DDBJ databases">
        <title>A high-quality reference genome of wild soybean provides a powerful tool to mine soybean genomes.</title>
        <authorList>
            <person name="Xie M."/>
            <person name="Chung C.Y.L."/>
            <person name="Li M.-W."/>
            <person name="Wong F.-L."/>
            <person name="Chan T.-F."/>
            <person name="Lam H.-M."/>
        </authorList>
    </citation>
    <scope>NUCLEOTIDE SEQUENCE [LARGE SCALE GENOMIC DNA]</scope>
    <source>
        <strain evidence="11">cv. W05</strain>
        <tissue evidence="10">Hypocotyl of etiolated seedlings</tissue>
    </source>
</reference>
<evidence type="ECO:0000256" key="3">
    <source>
        <dbReference type="ARBA" id="ARBA00022525"/>
    </source>
</evidence>
<evidence type="ECO:0000256" key="1">
    <source>
        <dbReference type="ARBA" id="ARBA00005392"/>
    </source>
</evidence>
<comment type="similarity">
    <text evidence="1 7">Belongs to the expansin family. Expansin A subfamily.</text>
</comment>
<comment type="caution">
    <text evidence="10">The sequence shown here is derived from an EMBL/GenBank/DDBJ whole genome shotgun (WGS) entry which is preliminary data.</text>
</comment>
<gene>
    <name evidence="10" type="ORF">D0Y65_013506</name>
</gene>
<name>A0A445K3I1_GLYSO</name>
<dbReference type="PRINTS" id="PR01226">
    <property type="entry name" value="EXPANSIN"/>
</dbReference>
<dbReference type="InterPro" id="IPR007112">
    <property type="entry name" value="Expansin/allergen_DPBB_dom"/>
</dbReference>
<feature type="signal peptide" evidence="7">
    <location>
        <begin position="1"/>
        <end position="24"/>
    </location>
</feature>
<dbReference type="Pfam" id="PF03330">
    <property type="entry name" value="DPBB_1"/>
    <property type="match status" value="1"/>
</dbReference>
<dbReference type="InterPro" id="IPR036908">
    <property type="entry name" value="RlpA-like_sf"/>
</dbReference>
<dbReference type="InterPro" id="IPR009009">
    <property type="entry name" value="RlpA-like_DPBB"/>
</dbReference>
<dbReference type="EMBL" id="QZWG01000006">
    <property type="protein sequence ID" value="RZC05379.1"/>
    <property type="molecule type" value="Genomic_DNA"/>
</dbReference>
<dbReference type="SUPFAM" id="SSF50685">
    <property type="entry name" value="Barwin-like endoglucanases"/>
    <property type="match status" value="1"/>
</dbReference>
<dbReference type="InterPro" id="IPR002963">
    <property type="entry name" value="Expansin"/>
</dbReference>
<dbReference type="SUPFAM" id="SSF49590">
    <property type="entry name" value="PHL pollen allergen"/>
    <property type="match status" value="1"/>
</dbReference>
<proteinExistence type="inferred from homology"/>
<keyword evidence="4 7" id="KW-0732">Signal</keyword>
<dbReference type="Proteomes" id="UP000289340">
    <property type="component" value="Chromosome 6"/>
</dbReference>
<organism evidence="10 11">
    <name type="scientific">Glycine soja</name>
    <name type="common">Wild soybean</name>
    <dbReference type="NCBI Taxonomy" id="3848"/>
    <lineage>
        <taxon>Eukaryota</taxon>
        <taxon>Viridiplantae</taxon>
        <taxon>Streptophyta</taxon>
        <taxon>Embryophyta</taxon>
        <taxon>Tracheophyta</taxon>
        <taxon>Spermatophyta</taxon>
        <taxon>Magnoliopsida</taxon>
        <taxon>eudicotyledons</taxon>
        <taxon>Gunneridae</taxon>
        <taxon>Pentapetalae</taxon>
        <taxon>rosids</taxon>
        <taxon>fabids</taxon>
        <taxon>Fabales</taxon>
        <taxon>Fabaceae</taxon>
        <taxon>Papilionoideae</taxon>
        <taxon>50 kb inversion clade</taxon>
        <taxon>NPAAA clade</taxon>
        <taxon>indigoferoid/millettioid clade</taxon>
        <taxon>Phaseoleae</taxon>
        <taxon>Glycine</taxon>
        <taxon>Glycine subgen. Soja</taxon>
    </lineage>
</organism>
<dbReference type="InterPro" id="IPR007118">
    <property type="entry name" value="Expan_Lol_pI"/>
</dbReference>
<dbReference type="PRINTS" id="PR01225">
    <property type="entry name" value="EXPANSNFAMLY"/>
</dbReference>
<dbReference type="Gene3D" id="2.40.40.10">
    <property type="entry name" value="RlpA-like domain"/>
    <property type="match status" value="1"/>
</dbReference>
<protein>
    <recommendedName>
        <fullName evidence="7">Expansin</fullName>
    </recommendedName>
</protein>
<dbReference type="AlphaFoldDB" id="A0A445K3I1"/>
<evidence type="ECO:0000313" key="11">
    <source>
        <dbReference type="Proteomes" id="UP000289340"/>
    </source>
</evidence>
<evidence type="ECO:0000259" key="9">
    <source>
        <dbReference type="PROSITE" id="PS50843"/>
    </source>
</evidence>
<evidence type="ECO:0000256" key="2">
    <source>
        <dbReference type="ARBA" id="ARBA00022512"/>
    </source>
</evidence>
<evidence type="ECO:0000256" key="4">
    <source>
        <dbReference type="ARBA" id="ARBA00022729"/>
    </source>
</evidence>
<feature type="chain" id="PRO_5018811596" description="Expansin" evidence="7">
    <location>
        <begin position="25"/>
        <end position="258"/>
    </location>
</feature>
<feature type="domain" description="Expansin-like CBD" evidence="9">
    <location>
        <begin position="175"/>
        <end position="254"/>
    </location>
</feature>
<dbReference type="CDD" id="cd22274">
    <property type="entry name" value="DPBB_EXPA_N"/>
    <property type="match status" value="1"/>
</dbReference>
<evidence type="ECO:0000256" key="6">
    <source>
        <dbReference type="ARBA" id="ARBA00023316"/>
    </source>
</evidence>
<keyword evidence="6 7" id="KW-0961">Cell wall biogenesis/degradation</keyword>
<evidence type="ECO:0000256" key="7">
    <source>
        <dbReference type="RuleBase" id="RU365023"/>
    </source>
</evidence>
<dbReference type="GO" id="GO:0016020">
    <property type="term" value="C:membrane"/>
    <property type="evidence" value="ECO:0007669"/>
    <property type="project" value="UniProtKB-SubCell"/>
</dbReference>
<evidence type="ECO:0000259" key="8">
    <source>
        <dbReference type="PROSITE" id="PS50842"/>
    </source>
</evidence>
<keyword evidence="11" id="KW-1185">Reference proteome</keyword>
<dbReference type="Pfam" id="PF01357">
    <property type="entry name" value="Expansin_C"/>
    <property type="match status" value="1"/>
</dbReference>
<dbReference type="FunFam" id="2.60.40.760:FF:000001">
    <property type="entry name" value="Expansin"/>
    <property type="match status" value="1"/>
</dbReference>
<keyword evidence="5" id="KW-0472">Membrane</keyword>
<evidence type="ECO:0000313" key="10">
    <source>
        <dbReference type="EMBL" id="RZC05379.1"/>
    </source>
</evidence>
<dbReference type="PANTHER" id="PTHR31867">
    <property type="entry name" value="EXPANSIN-A15"/>
    <property type="match status" value="1"/>
</dbReference>
<dbReference type="GO" id="GO:0005576">
    <property type="term" value="C:extracellular region"/>
    <property type="evidence" value="ECO:0007669"/>
    <property type="project" value="InterPro"/>
</dbReference>
<keyword evidence="2 7" id="KW-0134">Cell wall</keyword>